<keyword evidence="1" id="KW-0472">Membrane</keyword>
<organism evidence="2 3">
    <name type="scientific">Aegilops tauschii subsp. strangulata</name>
    <name type="common">Goatgrass</name>
    <dbReference type="NCBI Taxonomy" id="200361"/>
    <lineage>
        <taxon>Eukaryota</taxon>
        <taxon>Viridiplantae</taxon>
        <taxon>Streptophyta</taxon>
        <taxon>Embryophyta</taxon>
        <taxon>Tracheophyta</taxon>
        <taxon>Spermatophyta</taxon>
        <taxon>Magnoliopsida</taxon>
        <taxon>Liliopsida</taxon>
        <taxon>Poales</taxon>
        <taxon>Poaceae</taxon>
        <taxon>BOP clade</taxon>
        <taxon>Pooideae</taxon>
        <taxon>Triticodae</taxon>
        <taxon>Triticeae</taxon>
        <taxon>Triticinae</taxon>
        <taxon>Aegilops</taxon>
    </lineage>
</organism>
<accession>A0A453LSY5</accession>
<dbReference type="AlphaFoldDB" id="A0A453LSY5"/>
<keyword evidence="1" id="KW-0812">Transmembrane</keyword>
<proteinExistence type="predicted"/>
<reference evidence="3" key="1">
    <citation type="journal article" date="2014" name="Science">
        <title>Ancient hybridizations among the ancestral genomes of bread wheat.</title>
        <authorList>
            <consortium name="International Wheat Genome Sequencing Consortium,"/>
            <person name="Marcussen T."/>
            <person name="Sandve S.R."/>
            <person name="Heier L."/>
            <person name="Spannagl M."/>
            <person name="Pfeifer M."/>
            <person name="Jakobsen K.S."/>
            <person name="Wulff B.B."/>
            <person name="Steuernagel B."/>
            <person name="Mayer K.F."/>
            <person name="Olsen O.A."/>
        </authorList>
    </citation>
    <scope>NUCLEOTIDE SEQUENCE [LARGE SCALE GENOMIC DNA]</scope>
    <source>
        <strain evidence="3">cv. AL8/78</strain>
    </source>
</reference>
<name>A0A453LSY5_AEGTS</name>
<sequence>VFSSSRSVGAPSLRDNPRFFIQIVMFFFLAYVMIVSSIILTDV</sequence>
<dbReference type="Proteomes" id="UP000015105">
    <property type="component" value="Chromosome 5D"/>
</dbReference>
<reference evidence="2" key="4">
    <citation type="submission" date="2019-03" db="UniProtKB">
        <authorList>
            <consortium name="EnsemblPlants"/>
        </authorList>
    </citation>
    <scope>IDENTIFICATION</scope>
</reference>
<dbReference type="EnsemblPlants" id="AET5Gv20899400.7">
    <property type="protein sequence ID" value="AET5Gv20899400.7"/>
    <property type="gene ID" value="AET5Gv20899400"/>
</dbReference>
<keyword evidence="3" id="KW-1185">Reference proteome</keyword>
<evidence type="ECO:0000313" key="3">
    <source>
        <dbReference type="Proteomes" id="UP000015105"/>
    </source>
</evidence>
<reference evidence="3" key="2">
    <citation type="journal article" date="2017" name="Nat. Plants">
        <title>The Aegilops tauschii genome reveals multiple impacts of transposons.</title>
        <authorList>
            <person name="Zhao G."/>
            <person name="Zou C."/>
            <person name="Li K."/>
            <person name="Wang K."/>
            <person name="Li T."/>
            <person name="Gao L."/>
            <person name="Zhang X."/>
            <person name="Wang H."/>
            <person name="Yang Z."/>
            <person name="Liu X."/>
            <person name="Jiang W."/>
            <person name="Mao L."/>
            <person name="Kong X."/>
            <person name="Jiao Y."/>
            <person name="Jia J."/>
        </authorList>
    </citation>
    <scope>NUCLEOTIDE SEQUENCE [LARGE SCALE GENOMIC DNA]</scope>
    <source>
        <strain evidence="3">cv. AL8/78</strain>
    </source>
</reference>
<feature type="transmembrane region" description="Helical" evidence="1">
    <location>
        <begin position="20"/>
        <end position="40"/>
    </location>
</feature>
<keyword evidence="1" id="KW-1133">Transmembrane helix</keyword>
<reference evidence="2" key="5">
    <citation type="journal article" date="2021" name="G3 (Bethesda)">
        <title>Aegilops tauschii genome assembly Aet v5.0 features greater sequence contiguity and improved annotation.</title>
        <authorList>
            <person name="Wang L."/>
            <person name="Zhu T."/>
            <person name="Rodriguez J.C."/>
            <person name="Deal K.R."/>
            <person name="Dubcovsky J."/>
            <person name="McGuire P.E."/>
            <person name="Lux T."/>
            <person name="Spannagl M."/>
            <person name="Mayer K.F.X."/>
            <person name="Baldrich P."/>
            <person name="Meyers B.C."/>
            <person name="Huo N."/>
            <person name="Gu Y.Q."/>
            <person name="Zhou H."/>
            <person name="Devos K.M."/>
            <person name="Bennetzen J.L."/>
            <person name="Unver T."/>
            <person name="Budak H."/>
            <person name="Gulick P.J."/>
            <person name="Galiba G."/>
            <person name="Kalapos B."/>
            <person name="Nelson D.R."/>
            <person name="Li P."/>
            <person name="You F.M."/>
            <person name="Luo M.C."/>
            <person name="Dvorak J."/>
        </authorList>
    </citation>
    <scope>NUCLEOTIDE SEQUENCE [LARGE SCALE GENOMIC DNA]</scope>
    <source>
        <strain evidence="2">cv. AL8/78</strain>
    </source>
</reference>
<evidence type="ECO:0000256" key="1">
    <source>
        <dbReference type="SAM" id="Phobius"/>
    </source>
</evidence>
<reference evidence="2" key="3">
    <citation type="journal article" date="2017" name="Nature">
        <title>Genome sequence of the progenitor of the wheat D genome Aegilops tauschii.</title>
        <authorList>
            <person name="Luo M.C."/>
            <person name="Gu Y.Q."/>
            <person name="Puiu D."/>
            <person name="Wang H."/>
            <person name="Twardziok S.O."/>
            <person name="Deal K.R."/>
            <person name="Huo N."/>
            <person name="Zhu T."/>
            <person name="Wang L."/>
            <person name="Wang Y."/>
            <person name="McGuire P.E."/>
            <person name="Liu S."/>
            <person name="Long H."/>
            <person name="Ramasamy R.K."/>
            <person name="Rodriguez J.C."/>
            <person name="Van S.L."/>
            <person name="Yuan L."/>
            <person name="Wang Z."/>
            <person name="Xia Z."/>
            <person name="Xiao L."/>
            <person name="Anderson O.D."/>
            <person name="Ouyang S."/>
            <person name="Liang Y."/>
            <person name="Zimin A.V."/>
            <person name="Pertea G."/>
            <person name="Qi P."/>
            <person name="Bennetzen J.L."/>
            <person name="Dai X."/>
            <person name="Dawson M.W."/>
            <person name="Muller H.G."/>
            <person name="Kugler K."/>
            <person name="Rivarola-Duarte L."/>
            <person name="Spannagl M."/>
            <person name="Mayer K.F.X."/>
            <person name="Lu F.H."/>
            <person name="Bevan M.W."/>
            <person name="Leroy P."/>
            <person name="Li P."/>
            <person name="You F.M."/>
            <person name="Sun Q."/>
            <person name="Liu Z."/>
            <person name="Lyons E."/>
            <person name="Wicker T."/>
            <person name="Salzberg S.L."/>
            <person name="Devos K.M."/>
            <person name="Dvorak J."/>
        </authorList>
    </citation>
    <scope>NUCLEOTIDE SEQUENCE [LARGE SCALE GENOMIC DNA]</scope>
    <source>
        <strain evidence="2">cv. AL8/78</strain>
    </source>
</reference>
<evidence type="ECO:0000313" key="2">
    <source>
        <dbReference type="EnsemblPlants" id="AET5Gv20899400.7"/>
    </source>
</evidence>
<protein>
    <submittedName>
        <fullName evidence="2">Uncharacterized protein</fullName>
    </submittedName>
</protein>
<dbReference type="Gramene" id="AET5Gv20899400.7">
    <property type="protein sequence ID" value="AET5Gv20899400.7"/>
    <property type="gene ID" value="AET5Gv20899400"/>
</dbReference>